<feature type="region of interest" description="Disordered" evidence="8">
    <location>
        <begin position="170"/>
        <end position="262"/>
    </location>
</feature>
<dbReference type="PROSITE" id="PS50222">
    <property type="entry name" value="EF_HAND_2"/>
    <property type="match status" value="3"/>
</dbReference>
<dbReference type="InterPro" id="IPR018247">
    <property type="entry name" value="EF_Hand_1_Ca_BS"/>
</dbReference>
<dbReference type="PROSITE" id="PS00018">
    <property type="entry name" value="EF_HAND_1"/>
    <property type="match status" value="3"/>
</dbReference>
<feature type="compositionally biased region" description="Polar residues" evidence="8">
    <location>
        <begin position="17"/>
        <end position="33"/>
    </location>
</feature>
<comment type="similarity">
    <text evidence="1">Belongs to the recoverin family.</text>
</comment>
<evidence type="ECO:0000313" key="11">
    <source>
        <dbReference type="Proteomes" id="UP000777482"/>
    </source>
</evidence>
<dbReference type="OrthoDB" id="191686at2759"/>
<feature type="region of interest" description="Disordered" evidence="8">
    <location>
        <begin position="1"/>
        <end position="33"/>
    </location>
</feature>
<feature type="domain" description="EF-hand" evidence="9">
    <location>
        <begin position="93"/>
        <end position="128"/>
    </location>
</feature>
<feature type="domain" description="EF-hand" evidence="9">
    <location>
        <begin position="129"/>
        <end position="164"/>
    </location>
</feature>
<evidence type="ECO:0000256" key="5">
    <source>
        <dbReference type="ARBA" id="ARBA00022837"/>
    </source>
</evidence>
<dbReference type="GO" id="GO:0005509">
    <property type="term" value="F:calcium ion binding"/>
    <property type="evidence" value="ECO:0007669"/>
    <property type="project" value="InterPro"/>
</dbReference>
<dbReference type="GO" id="GO:0008047">
    <property type="term" value="F:enzyme activator activity"/>
    <property type="evidence" value="ECO:0007669"/>
    <property type="project" value="UniProtKB-ARBA"/>
</dbReference>
<keyword evidence="5" id="KW-0106">Calcium</keyword>
<dbReference type="Gene3D" id="1.10.238.10">
    <property type="entry name" value="EF-hand"/>
    <property type="match status" value="1"/>
</dbReference>
<reference evidence="10 11" key="1">
    <citation type="submission" date="2020-11" db="EMBL/GenBank/DDBJ databases">
        <title>Kefir isolates.</title>
        <authorList>
            <person name="Marcisauskas S."/>
            <person name="Kim Y."/>
            <person name="Blasche S."/>
        </authorList>
    </citation>
    <scope>NUCLEOTIDE SEQUENCE [LARGE SCALE GENOMIC DNA]</scope>
    <source>
        <strain evidence="10 11">KR</strain>
    </source>
</reference>
<evidence type="ECO:0000256" key="6">
    <source>
        <dbReference type="ARBA" id="ARBA00023288"/>
    </source>
</evidence>
<dbReference type="FunFam" id="1.10.238.10:FF:000009">
    <property type="entry name" value="Visinin-like protein 1"/>
    <property type="match status" value="1"/>
</dbReference>
<feature type="compositionally biased region" description="Low complexity" evidence="8">
    <location>
        <begin position="181"/>
        <end position="258"/>
    </location>
</feature>
<evidence type="ECO:0000256" key="1">
    <source>
        <dbReference type="ARBA" id="ARBA00006049"/>
    </source>
</evidence>
<organism evidence="10 11">
    <name type="scientific">Rhodotorula mucilaginosa</name>
    <name type="common">Yeast</name>
    <name type="synonym">Rhodotorula rubra</name>
    <dbReference type="NCBI Taxonomy" id="5537"/>
    <lineage>
        <taxon>Eukaryota</taxon>
        <taxon>Fungi</taxon>
        <taxon>Dikarya</taxon>
        <taxon>Basidiomycota</taxon>
        <taxon>Pucciniomycotina</taxon>
        <taxon>Microbotryomycetes</taxon>
        <taxon>Sporidiobolales</taxon>
        <taxon>Sporidiobolaceae</taxon>
        <taxon>Rhodotorula</taxon>
    </lineage>
</organism>
<keyword evidence="6" id="KW-0449">Lipoprotein</keyword>
<evidence type="ECO:0000256" key="8">
    <source>
        <dbReference type="SAM" id="MobiDB-lite"/>
    </source>
</evidence>
<dbReference type="InterPro" id="IPR002048">
    <property type="entry name" value="EF_hand_dom"/>
</dbReference>
<dbReference type="Pfam" id="PF13499">
    <property type="entry name" value="EF-hand_7"/>
    <property type="match status" value="1"/>
</dbReference>
<dbReference type="PRINTS" id="PR00450">
    <property type="entry name" value="RECOVERIN"/>
</dbReference>
<feature type="domain" description="EF-hand" evidence="9">
    <location>
        <begin position="267"/>
        <end position="302"/>
    </location>
</feature>
<dbReference type="GO" id="GO:0005829">
    <property type="term" value="C:cytosol"/>
    <property type="evidence" value="ECO:0007669"/>
    <property type="project" value="TreeGrafter"/>
</dbReference>
<dbReference type="CDD" id="cd00051">
    <property type="entry name" value="EFh"/>
    <property type="match status" value="1"/>
</dbReference>
<evidence type="ECO:0000256" key="3">
    <source>
        <dbReference type="ARBA" id="ARBA00022723"/>
    </source>
</evidence>
<dbReference type="SUPFAM" id="SSF47473">
    <property type="entry name" value="EF-hand"/>
    <property type="match status" value="1"/>
</dbReference>
<dbReference type="SMART" id="SM00054">
    <property type="entry name" value="EFh"/>
    <property type="match status" value="3"/>
</dbReference>
<dbReference type="InterPro" id="IPR028846">
    <property type="entry name" value="Recoverin"/>
</dbReference>
<accession>A0A9P6W6F4</accession>
<gene>
    <name evidence="10" type="ORF">C6P46_001890</name>
</gene>
<evidence type="ECO:0000256" key="4">
    <source>
        <dbReference type="ARBA" id="ARBA00022737"/>
    </source>
</evidence>
<evidence type="ECO:0000256" key="2">
    <source>
        <dbReference type="ARBA" id="ARBA00022707"/>
    </source>
</evidence>
<evidence type="ECO:0000259" key="9">
    <source>
        <dbReference type="PROSITE" id="PS50222"/>
    </source>
</evidence>
<proteinExistence type="inferred from homology"/>
<evidence type="ECO:0000256" key="7">
    <source>
        <dbReference type="ARBA" id="ARBA00071944"/>
    </source>
</evidence>
<dbReference type="InterPro" id="IPR011992">
    <property type="entry name" value="EF-hand-dom_pair"/>
</dbReference>
<dbReference type="PANTHER" id="PTHR23055:SF178">
    <property type="entry name" value="NEUROCALCIN HOMOLOG"/>
    <property type="match status" value="1"/>
</dbReference>
<keyword evidence="2" id="KW-0519">Myristate</keyword>
<comment type="caution">
    <text evidence="10">The sequence shown here is derived from an EMBL/GenBank/DDBJ whole genome shotgun (WGS) entry which is preliminary data.</text>
</comment>
<dbReference type="Proteomes" id="UP000777482">
    <property type="component" value="Unassembled WGS sequence"/>
</dbReference>
<dbReference type="Pfam" id="PF00036">
    <property type="entry name" value="EF-hand_1"/>
    <property type="match status" value="1"/>
</dbReference>
<keyword evidence="3" id="KW-0479">Metal-binding</keyword>
<evidence type="ECO:0000313" key="10">
    <source>
        <dbReference type="EMBL" id="KAG0664030.1"/>
    </source>
</evidence>
<keyword evidence="11" id="KW-1185">Reference proteome</keyword>
<dbReference type="GO" id="GO:0016020">
    <property type="term" value="C:membrane"/>
    <property type="evidence" value="ECO:0007669"/>
    <property type="project" value="TreeGrafter"/>
</dbReference>
<protein>
    <recommendedName>
        <fullName evidence="7">Calcium-binding protein NCS-1</fullName>
    </recommendedName>
</protein>
<name>A0A9P6W6F4_RHOMI</name>
<dbReference type="EMBL" id="PUHQ01000016">
    <property type="protein sequence ID" value="KAG0664030.1"/>
    <property type="molecule type" value="Genomic_DNA"/>
</dbReference>
<keyword evidence="4" id="KW-0677">Repeat</keyword>
<dbReference type="PANTHER" id="PTHR23055">
    <property type="entry name" value="CALCIUM BINDING PROTEINS"/>
    <property type="match status" value="1"/>
</dbReference>
<dbReference type="AlphaFoldDB" id="A0A9P6W6F4"/>
<sequence length="313" mass="34164">MSYRLAGEGGEEHARTGDNTTLDLYNSHEPTPNPGTVTGAVRGWMMNRLGARVFVDKKELQQWYKGFVKDCPSGQLNQEEFARIYKQFFPFGNPKAFAEHVFKVFDKNGNGTIDFREFIAALSITSRGKLDEKLQWAFQLYDINNDGLITYDEMLKIVQSIYDMTGEMVKLPPDEDTAEKSSTSSSSSESSTFSSSSSESSSGSSESSPSSSSSESSSGSSESSFSSSESSSGSSESSPYSFSSESSSGSSESSTSSPCARIRSLGHSRGRVNKIFALMDLNHDHQLTFEEFKEGSKKDPTIVQALSLYDGLV</sequence>